<dbReference type="STRING" id="1101373.A9O67_01145"/>
<proteinExistence type="predicted"/>
<accession>A0A1A6DXU3</accession>
<dbReference type="PANTHER" id="PTHR30485:SF2">
    <property type="entry name" value="BLL0597 PROTEIN"/>
    <property type="match status" value="1"/>
</dbReference>
<protein>
    <recommendedName>
        <fullName evidence="8">Cytochrome b561 bacterial/Ni-hydrogenase domain-containing protein</fullName>
    </recommendedName>
</protein>
<keyword evidence="2" id="KW-1003">Cell membrane</keyword>
<evidence type="ECO:0000256" key="5">
    <source>
        <dbReference type="ARBA" id="ARBA00023136"/>
    </source>
</evidence>
<evidence type="ECO:0000256" key="3">
    <source>
        <dbReference type="ARBA" id="ARBA00022692"/>
    </source>
</evidence>
<feature type="transmembrane region" description="Helical" evidence="7">
    <location>
        <begin position="57"/>
        <end position="77"/>
    </location>
</feature>
<keyword evidence="10" id="KW-1185">Reference proteome</keyword>
<dbReference type="GO" id="GO:0005886">
    <property type="term" value="C:plasma membrane"/>
    <property type="evidence" value="ECO:0007669"/>
    <property type="project" value="UniProtKB-SubCell"/>
</dbReference>
<feature type="transmembrane region" description="Helical" evidence="7">
    <location>
        <begin position="164"/>
        <end position="186"/>
    </location>
</feature>
<feature type="transmembrane region" description="Helical" evidence="7">
    <location>
        <begin position="126"/>
        <end position="144"/>
    </location>
</feature>
<name>A0A1A6DXU3_9BURK</name>
<evidence type="ECO:0000313" key="9">
    <source>
        <dbReference type="EMBL" id="OBS31496.1"/>
    </source>
</evidence>
<dbReference type="EMBL" id="LZDH01000023">
    <property type="protein sequence ID" value="OBS31496.1"/>
    <property type="molecule type" value="Genomic_DNA"/>
</dbReference>
<evidence type="ECO:0000313" key="10">
    <source>
        <dbReference type="Proteomes" id="UP000091969"/>
    </source>
</evidence>
<evidence type="ECO:0000256" key="1">
    <source>
        <dbReference type="ARBA" id="ARBA00004651"/>
    </source>
</evidence>
<gene>
    <name evidence="9" type="ORF">A9O67_01145</name>
</gene>
<dbReference type="Gene3D" id="1.20.950.20">
    <property type="entry name" value="Transmembrane di-heme cytochromes, Chain C"/>
    <property type="match status" value="1"/>
</dbReference>
<feature type="transmembrane region" description="Helical" evidence="7">
    <location>
        <begin position="35"/>
        <end position="51"/>
    </location>
</feature>
<evidence type="ECO:0000256" key="4">
    <source>
        <dbReference type="ARBA" id="ARBA00022989"/>
    </source>
</evidence>
<dbReference type="Proteomes" id="UP000091969">
    <property type="component" value="Unassembled WGS sequence"/>
</dbReference>
<dbReference type="OrthoDB" id="196472at2"/>
<dbReference type="InterPro" id="IPR051542">
    <property type="entry name" value="Hydrogenase_cytochrome"/>
</dbReference>
<dbReference type="InterPro" id="IPR016174">
    <property type="entry name" value="Di-haem_cyt_TM"/>
</dbReference>
<dbReference type="InterPro" id="IPR011577">
    <property type="entry name" value="Cyt_b561_bac/Ni-Hgenase"/>
</dbReference>
<feature type="region of interest" description="Disordered" evidence="6">
    <location>
        <begin position="238"/>
        <end position="269"/>
    </location>
</feature>
<keyword evidence="5 7" id="KW-0472">Membrane</keyword>
<dbReference type="SUPFAM" id="SSF81342">
    <property type="entry name" value="Transmembrane di-heme cytochromes"/>
    <property type="match status" value="1"/>
</dbReference>
<sequence>MFATTRPDVPERAPGAAAATPPTPGRRVTDAPTRAFHWLFALSFVGAYLTADGERWRLVHVVLGYTMAGLLGWRVLYGLVGPRHVRLAALARKLAAAPGWARATLQALRTGDWNALAGAGRQGQNLALAGVIAALLLAVPPLVASGVATFHDWGGEWLEEVHEFFGNGMLALVLAHLGLLAALSVWRRQNLARPMLTGRTPGRGPDLVTRNHGALALLLVLAVLAYWAWEWSNAPTRTAPGGTATSGWTLAAPGASAKGRHHDDEDEDD</sequence>
<keyword evidence="4 7" id="KW-1133">Transmembrane helix</keyword>
<feature type="domain" description="Cytochrome b561 bacterial/Ni-hydrogenase" evidence="8">
    <location>
        <begin position="29"/>
        <end position="198"/>
    </location>
</feature>
<feature type="transmembrane region" description="Helical" evidence="7">
    <location>
        <begin position="207"/>
        <end position="229"/>
    </location>
</feature>
<dbReference type="GO" id="GO:0022904">
    <property type="term" value="P:respiratory electron transport chain"/>
    <property type="evidence" value="ECO:0007669"/>
    <property type="project" value="InterPro"/>
</dbReference>
<comment type="caution">
    <text evidence="9">The sequence shown here is derived from an EMBL/GenBank/DDBJ whole genome shotgun (WGS) entry which is preliminary data.</text>
</comment>
<dbReference type="AlphaFoldDB" id="A0A1A6DXU3"/>
<dbReference type="Pfam" id="PF01292">
    <property type="entry name" value="Ni_hydr_CYTB"/>
    <property type="match status" value="1"/>
</dbReference>
<comment type="subcellular location">
    <subcellularLocation>
        <location evidence="1">Cell membrane</location>
        <topology evidence="1">Multi-pass membrane protein</topology>
    </subcellularLocation>
</comment>
<feature type="region of interest" description="Disordered" evidence="6">
    <location>
        <begin position="1"/>
        <end position="27"/>
    </location>
</feature>
<evidence type="ECO:0000256" key="7">
    <source>
        <dbReference type="SAM" id="Phobius"/>
    </source>
</evidence>
<keyword evidence="3 7" id="KW-0812">Transmembrane</keyword>
<reference evidence="9 10" key="1">
    <citation type="submission" date="2016-06" db="EMBL/GenBank/DDBJ databases">
        <title>Genome sequence of Tepidimonas fonticaldi PL17.</title>
        <authorList>
            <person name="Pinnaka A.K."/>
        </authorList>
    </citation>
    <scope>NUCLEOTIDE SEQUENCE [LARGE SCALE GENOMIC DNA]</scope>
    <source>
        <strain evidence="9 10">PL17</strain>
    </source>
</reference>
<evidence type="ECO:0000259" key="8">
    <source>
        <dbReference type="Pfam" id="PF01292"/>
    </source>
</evidence>
<dbReference type="GO" id="GO:0009055">
    <property type="term" value="F:electron transfer activity"/>
    <property type="evidence" value="ECO:0007669"/>
    <property type="project" value="InterPro"/>
</dbReference>
<organism evidence="9 10">
    <name type="scientific">Tepidimonas fonticaldi</name>
    <dbReference type="NCBI Taxonomy" id="1101373"/>
    <lineage>
        <taxon>Bacteria</taxon>
        <taxon>Pseudomonadati</taxon>
        <taxon>Pseudomonadota</taxon>
        <taxon>Betaproteobacteria</taxon>
        <taxon>Burkholderiales</taxon>
        <taxon>Tepidimonas</taxon>
    </lineage>
</organism>
<dbReference type="PANTHER" id="PTHR30485">
    <property type="entry name" value="NI/FE-HYDROGENASE 1 B-TYPE CYTOCHROME SUBUNIT"/>
    <property type="match status" value="1"/>
</dbReference>
<evidence type="ECO:0000256" key="6">
    <source>
        <dbReference type="SAM" id="MobiDB-lite"/>
    </source>
</evidence>
<evidence type="ECO:0000256" key="2">
    <source>
        <dbReference type="ARBA" id="ARBA00022475"/>
    </source>
</evidence>
<dbReference type="RefSeq" id="WP_068607296.1">
    <property type="nucleotide sequence ID" value="NZ_LZDH01000023.1"/>
</dbReference>
<dbReference type="GO" id="GO:0020037">
    <property type="term" value="F:heme binding"/>
    <property type="evidence" value="ECO:0007669"/>
    <property type="project" value="TreeGrafter"/>
</dbReference>